<evidence type="ECO:0000256" key="1">
    <source>
        <dbReference type="ARBA" id="ARBA00003520"/>
    </source>
</evidence>
<accession>A0A8E0RTR4</accession>
<comment type="similarity">
    <text evidence="2">Belongs to the actin family.</text>
</comment>
<dbReference type="SMART" id="SM00268">
    <property type="entry name" value="ACTIN"/>
    <property type="match status" value="1"/>
</dbReference>
<keyword evidence="5" id="KW-1185">Reference proteome</keyword>
<evidence type="ECO:0000313" key="4">
    <source>
        <dbReference type="EMBL" id="KAA0193458.1"/>
    </source>
</evidence>
<dbReference type="AlphaFoldDB" id="A0A8E0RTR4"/>
<dbReference type="InterPro" id="IPR043129">
    <property type="entry name" value="ATPase_NBD"/>
</dbReference>
<dbReference type="Proteomes" id="UP000728185">
    <property type="component" value="Unassembled WGS sequence"/>
</dbReference>
<comment type="caution">
    <text evidence="4">The sequence shown here is derived from an EMBL/GenBank/DDBJ whole genome shotgun (WGS) entry which is preliminary data.</text>
</comment>
<proteinExistence type="inferred from homology"/>
<comment type="function">
    <text evidence="1">Actins are highly conserved proteins that are involved in various types of cell motility and are ubiquitously expressed in all eukaryotic cells.</text>
</comment>
<evidence type="ECO:0000313" key="5">
    <source>
        <dbReference type="Proteomes" id="UP000728185"/>
    </source>
</evidence>
<feature type="region of interest" description="Disordered" evidence="3">
    <location>
        <begin position="421"/>
        <end position="469"/>
    </location>
</feature>
<dbReference type="Pfam" id="PF00022">
    <property type="entry name" value="Actin"/>
    <property type="match status" value="1"/>
</dbReference>
<gene>
    <name evidence="4" type="ORF">FBUS_05648</name>
</gene>
<protein>
    <submittedName>
        <fullName evidence="4">Actin protein 8</fullName>
    </submittedName>
</protein>
<dbReference type="Gene3D" id="3.30.420.40">
    <property type="match status" value="2"/>
</dbReference>
<dbReference type="EMBL" id="LUCM01005015">
    <property type="protein sequence ID" value="KAA0193458.1"/>
    <property type="molecule type" value="Genomic_DNA"/>
</dbReference>
<name>A0A8E0RTR4_9TREM</name>
<dbReference type="OrthoDB" id="5572108at2759"/>
<reference evidence="4" key="1">
    <citation type="submission" date="2019-05" db="EMBL/GenBank/DDBJ databases">
        <title>Annotation for the trematode Fasciolopsis buski.</title>
        <authorList>
            <person name="Choi Y.-J."/>
        </authorList>
    </citation>
    <scope>NUCLEOTIDE SEQUENCE</scope>
    <source>
        <strain evidence="4">HT</strain>
        <tissue evidence="4">Whole worm</tissue>
    </source>
</reference>
<dbReference type="SUPFAM" id="SSF53067">
    <property type="entry name" value="Actin-like ATPase domain"/>
    <property type="match status" value="2"/>
</dbReference>
<organism evidence="4 5">
    <name type="scientific">Fasciolopsis buskii</name>
    <dbReference type="NCBI Taxonomy" id="27845"/>
    <lineage>
        <taxon>Eukaryota</taxon>
        <taxon>Metazoa</taxon>
        <taxon>Spiralia</taxon>
        <taxon>Lophotrochozoa</taxon>
        <taxon>Platyhelminthes</taxon>
        <taxon>Trematoda</taxon>
        <taxon>Digenea</taxon>
        <taxon>Plagiorchiida</taxon>
        <taxon>Echinostomata</taxon>
        <taxon>Echinostomatoidea</taxon>
        <taxon>Fasciolidae</taxon>
        <taxon>Fasciolopsis</taxon>
    </lineage>
</organism>
<dbReference type="InterPro" id="IPR004000">
    <property type="entry name" value="Actin"/>
</dbReference>
<evidence type="ECO:0000256" key="3">
    <source>
        <dbReference type="SAM" id="MobiDB-lite"/>
    </source>
</evidence>
<sequence length="635" mass="70165">MRNQTSPSESTIIIEPGSHFLKIGRASEPNPKRLAHCIARKIRCKVCDSEPLISGNQLKEGVANSNSSLLAALGNVFSMQSPDDLSPVFSVPQAQLSSPNFRMKNEVFTVENDARSSDVYVLEDALEVSNHPNYLFRWPFKNGFLNDSANCSAVIQDLEDIWTAALDKHIGITRTSIPSYRVILVIGDVFRRNEVRQLVDLLLVRMRFGRVFVHQVGVCATYSVGLPTACVIDLGEEKTTVCCVEDGVSNPDSRVTIAVGRANVLRIFHSMLFVEHKDRWDSHTSACFAPGVYSLNYHRYADVQALHDLLSSLNKSALDSITQNSLHIAPDVADNSVTDSNTLTPVSALLHWPDEPRLNCVVTVPPTLLIYCNLLPFVHIPLTALPIDHRSERIQEFQATSLEFSQPDDPFDELYISMTARERRKRQPGTGNTKVEAPAANTDSGQVPGDIERTETDIPESNPTVDPPCISRLESRKSFESLVDAIWWSIHQCISSLPTHVNMTTSCTASTHTTGTEAVTNNGAQPIQSVISNSPMDELRRRLLGCIILVGAGACGLTGHCLQKWLHAELVARVSPVGLTSSQVEVIGQLDQPDSVWIGARLLLTTDLLSDLWITGSEWKRFGTRALREKAPFLW</sequence>
<evidence type="ECO:0000256" key="2">
    <source>
        <dbReference type="RuleBase" id="RU000487"/>
    </source>
</evidence>
<dbReference type="PANTHER" id="PTHR11937">
    <property type="entry name" value="ACTIN"/>
    <property type="match status" value="1"/>
</dbReference>